<accession>A0ABP4W4G1</accession>
<dbReference type="RefSeq" id="WP_344202808.1">
    <property type="nucleotide sequence ID" value="NZ_BAAAME010000005.1"/>
</dbReference>
<dbReference type="CDD" id="cd06127">
    <property type="entry name" value="DEDDh"/>
    <property type="match status" value="1"/>
</dbReference>
<dbReference type="GO" id="GO:0004527">
    <property type="term" value="F:exonuclease activity"/>
    <property type="evidence" value="ECO:0007669"/>
    <property type="project" value="UniProtKB-KW"/>
</dbReference>
<keyword evidence="1" id="KW-0540">Nuclease</keyword>
<evidence type="ECO:0000256" key="3">
    <source>
        <dbReference type="ARBA" id="ARBA00022839"/>
    </source>
</evidence>
<protein>
    <submittedName>
        <fullName evidence="5">3'-5' exonuclease</fullName>
    </submittedName>
</protein>
<reference evidence="6" key="1">
    <citation type="journal article" date="2019" name="Int. J. Syst. Evol. Microbiol.">
        <title>The Global Catalogue of Microorganisms (GCM) 10K type strain sequencing project: providing services to taxonomists for standard genome sequencing and annotation.</title>
        <authorList>
            <consortium name="The Broad Institute Genomics Platform"/>
            <consortium name="The Broad Institute Genome Sequencing Center for Infectious Disease"/>
            <person name="Wu L."/>
            <person name="Ma J."/>
        </authorList>
    </citation>
    <scope>NUCLEOTIDE SEQUENCE [LARGE SCALE GENOMIC DNA]</scope>
    <source>
        <strain evidence="6">JCM 13518</strain>
    </source>
</reference>
<evidence type="ECO:0000256" key="1">
    <source>
        <dbReference type="ARBA" id="ARBA00022722"/>
    </source>
</evidence>
<dbReference type="Pfam" id="PF00929">
    <property type="entry name" value="RNase_T"/>
    <property type="match status" value="1"/>
</dbReference>
<sequence>MDPSAPPRRWHDGPLAALDFETTGVDPLHDRVISFALLTDDESHDGLVDPGVPVPAAASSVHGLDAAALLGAPSSVVAIEVIARWVDRLIDRGVPLVVFNAAYDLTMLAAECRRHGIAEPDWWRLVVIDPYLIDWGLAQRRRGQRRLIDVAARLGVPLLDAHEAQADARAALEVARVQAVRNPQLGDLTSRQVVSQQQRWHAAKAERWNRWAIDNGRSLDDPAGWPLAAAVSHRATA</sequence>
<dbReference type="Gene3D" id="3.30.420.10">
    <property type="entry name" value="Ribonuclease H-like superfamily/Ribonuclease H"/>
    <property type="match status" value="1"/>
</dbReference>
<dbReference type="PANTHER" id="PTHR30231:SF4">
    <property type="entry name" value="PROTEIN NEN2"/>
    <property type="match status" value="1"/>
</dbReference>
<dbReference type="EMBL" id="BAAAME010000005">
    <property type="protein sequence ID" value="GAA1746688.1"/>
    <property type="molecule type" value="Genomic_DNA"/>
</dbReference>
<keyword evidence="2" id="KW-0378">Hydrolase</keyword>
<keyword evidence="3 5" id="KW-0269">Exonuclease</keyword>
<dbReference type="SUPFAM" id="SSF53098">
    <property type="entry name" value="Ribonuclease H-like"/>
    <property type="match status" value="1"/>
</dbReference>
<organism evidence="5 6">
    <name type="scientific">Aeromicrobium alkaliterrae</name>
    <dbReference type="NCBI Taxonomy" id="302168"/>
    <lineage>
        <taxon>Bacteria</taxon>
        <taxon>Bacillati</taxon>
        <taxon>Actinomycetota</taxon>
        <taxon>Actinomycetes</taxon>
        <taxon>Propionibacteriales</taxon>
        <taxon>Nocardioidaceae</taxon>
        <taxon>Aeromicrobium</taxon>
    </lineage>
</organism>
<proteinExistence type="predicted"/>
<evidence type="ECO:0000313" key="5">
    <source>
        <dbReference type="EMBL" id="GAA1746688.1"/>
    </source>
</evidence>
<feature type="domain" description="Exonuclease" evidence="4">
    <location>
        <begin position="14"/>
        <end position="184"/>
    </location>
</feature>
<name>A0ABP4W4G1_9ACTN</name>
<dbReference type="InterPro" id="IPR013520">
    <property type="entry name" value="Ribonucl_H"/>
</dbReference>
<evidence type="ECO:0000259" key="4">
    <source>
        <dbReference type="SMART" id="SM00479"/>
    </source>
</evidence>
<dbReference type="SMART" id="SM00479">
    <property type="entry name" value="EXOIII"/>
    <property type="match status" value="1"/>
</dbReference>
<gene>
    <name evidence="5" type="ORF">GCM10009710_28450</name>
</gene>
<keyword evidence="6" id="KW-1185">Reference proteome</keyword>
<dbReference type="Proteomes" id="UP001501057">
    <property type="component" value="Unassembled WGS sequence"/>
</dbReference>
<dbReference type="InterPro" id="IPR012337">
    <property type="entry name" value="RNaseH-like_sf"/>
</dbReference>
<dbReference type="PANTHER" id="PTHR30231">
    <property type="entry name" value="DNA POLYMERASE III SUBUNIT EPSILON"/>
    <property type="match status" value="1"/>
</dbReference>
<evidence type="ECO:0000313" key="6">
    <source>
        <dbReference type="Proteomes" id="UP001501057"/>
    </source>
</evidence>
<comment type="caution">
    <text evidence="5">The sequence shown here is derived from an EMBL/GenBank/DDBJ whole genome shotgun (WGS) entry which is preliminary data.</text>
</comment>
<evidence type="ECO:0000256" key="2">
    <source>
        <dbReference type="ARBA" id="ARBA00022801"/>
    </source>
</evidence>
<dbReference type="InterPro" id="IPR036397">
    <property type="entry name" value="RNaseH_sf"/>
</dbReference>